<dbReference type="eggNOG" id="ENOG502SR61">
    <property type="taxonomic scope" value="Eukaryota"/>
</dbReference>
<reference evidence="2 3" key="1">
    <citation type="journal article" date="2012" name="PLoS Pathog.">
        <title>Comparative pathogenomics reveals horizontally acquired novel virulence genes in fungi infecting cereal hosts.</title>
        <authorList>
            <person name="Gardiner D.M."/>
            <person name="McDonald M.C."/>
            <person name="Covarelli L."/>
            <person name="Solomon P.S."/>
            <person name="Rusu A.G."/>
            <person name="Marshall M."/>
            <person name="Kazan K."/>
            <person name="Chakraborty S."/>
            <person name="McDonald B.A."/>
            <person name="Manners J.M."/>
        </authorList>
    </citation>
    <scope>NUCLEOTIDE SEQUENCE [LARGE SCALE GENOMIC DNA]</scope>
    <source>
        <strain evidence="2 3">CS3096</strain>
    </source>
</reference>
<feature type="transmembrane region" description="Helical" evidence="1">
    <location>
        <begin position="56"/>
        <end position="74"/>
    </location>
</feature>
<organism evidence="2 3">
    <name type="scientific">Fusarium pseudograminearum (strain CS3096)</name>
    <name type="common">Wheat and barley crown-rot fungus</name>
    <dbReference type="NCBI Taxonomy" id="1028729"/>
    <lineage>
        <taxon>Eukaryota</taxon>
        <taxon>Fungi</taxon>
        <taxon>Dikarya</taxon>
        <taxon>Ascomycota</taxon>
        <taxon>Pezizomycotina</taxon>
        <taxon>Sordariomycetes</taxon>
        <taxon>Hypocreomycetidae</taxon>
        <taxon>Hypocreales</taxon>
        <taxon>Nectriaceae</taxon>
        <taxon>Fusarium</taxon>
    </lineage>
</organism>
<dbReference type="AlphaFoldDB" id="K3V9W4"/>
<evidence type="ECO:0000313" key="3">
    <source>
        <dbReference type="Proteomes" id="UP000007978"/>
    </source>
</evidence>
<keyword evidence="1" id="KW-1133">Transmembrane helix</keyword>
<keyword evidence="1" id="KW-0812">Transmembrane</keyword>
<dbReference type="Proteomes" id="UP000007978">
    <property type="component" value="Chromosome 1"/>
</dbReference>
<keyword evidence="3" id="KW-1185">Reference proteome</keyword>
<dbReference type="RefSeq" id="XP_009262376.1">
    <property type="nucleotide sequence ID" value="XM_009264101.1"/>
</dbReference>
<keyword evidence="1" id="KW-0472">Membrane</keyword>
<dbReference type="HOGENOM" id="CLU_110795_0_0_1"/>
<name>K3V9W4_FUSPC</name>
<comment type="caution">
    <text evidence="2">The sequence shown here is derived from an EMBL/GenBank/DDBJ whole genome shotgun (WGS) entry which is preliminary data.</text>
</comment>
<sequence length="217" mass="25182">MSCLFCDDRDSAQTMVPLEMRNTTNSHTVVQSYTAYLHSSSIHNTKARPFNLMSPFYFILKIAILYAIGVMALSPQDAIHADDLERYQEFMNTVSDSQFLDMYMESADVKIDIYEYPSNDHVQSAYFKPSPKADQYFQQEKEQADALQATEDEGLTERAAICRRDEHTMVFERLSTLEKRRSRCYQFCGSIHHCTRGTGCPHCYAVRMGCLWQKWCR</sequence>
<gene>
    <name evidence="2" type="ORF">FPSE_10984</name>
</gene>
<evidence type="ECO:0000313" key="2">
    <source>
        <dbReference type="EMBL" id="EKJ68818.1"/>
    </source>
</evidence>
<dbReference type="GeneID" id="20369601"/>
<proteinExistence type="predicted"/>
<dbReference type="EMBL" id="AFNW01000382">
    <property type="protein sequence ID" value="EKJ68818.1"/>
    <property type="molecule type" value="Genomic_DNA"/>
</dbReference>
<dbReference type="OrthoDB" id="3928438at2759"/>
<accession>K3V9W4</accession>
<evidence type="ECO:0000256" key="1">
    <source>
        <dbReference type="SAM" id="Phobius"/>
    </source>
</evidence>
<protein>
    <submittedName>
        <fullName evidence="2">Uncharacterized protein</fullName>
    </submittedName>
</protein>
<dbReference type="KEGG" id="fpu:FPSE_10984"/>